<accession>A0A451A3I3</accession>
<dbReference type="SMART" id="SM00255">
    <property type="entry name" value="TIR"/>
    <property type="match status" value="1"/>
</dbReference>
<dbReference type="InterPro" id="IPR003593">
    <property type="entry name" value="AAA+_ATPase"/>
</dbReference>
<protein>
    <submittedName>
        <fullName evidence="2">TIR domain-containing protein</fullName>
    </submittedName>
</protein>
<reference evidence="2" key="1">
    <citation type="submission" date="2019-02" db="EMBL/GenBank/DDBJ databases">
        <authorList>
            <person name="Gruber-Vodicka R. H."/>
            <person name="Seah K. B. B."/>
        </authorList>
    </citation>
    <scope>NUCLEOTIDE SEQUENCE</scope>
    <source>
        <strain evidence="2">BECK_BZ126</strain>
    </source>
</reference>
<feature type="domain" description="TIR" evidence="1">
    <location>
        <begin position="4"/>
        <end position="142"/>
    </location>
</feature>
<organism evidence="2">
    <name type="scientific">Candidatus Kentrum sp. TC</name>
    <dbReference type="NCBI Taxonomy" id="2126339"/>
    <lineage>
        <taxon>Bacteria</taxon>
        <taxon>Pseudomonadati</taxon>
        <taxon>Pseudomonadota</taxon>
        <taxon>Gammaproteobacteria</taxon>
        <taxon>Candidatus Kentrum</taxon>
    </lineage>
</organism>
<evidence type="ECO:0000313" key="2">
    <source>
        <dbReference type="EMBL" id="VFK60587.1"/>
    </source>
</evidence>
<sequence>MEQNKLKMFISYSHDNKEYLKDFLKHIFPLENNGLIECWYDEKVKPGEIFQDKIDISLENADIVCLLISAESLSSVSCIKERETAIELKRKKGIAVIPIILTDCGWLDCKEISSLLALPTDGKPILSFSSTDKAWKDVYDGVKTIIEKYIKLRSLKNTEQFSHFLNDAEALTKASSGKETVTLDDIFIYPELMKIDDVGEYERKTSSQDLIESLPDHQKIVIAGENQSGKTTLCKRIYSSLRKKGFVPIYISGNHDNYKGLMRNKISDAFVQQYENALIDKIDENRIVPILDDFHLAANKEKHVRHLSSYSCCILIVDDIFNLNLRDEHILRSFFQVRIREFSPSLRNELIEKWITLTDKKTLDHSGNRIYKQLDGMSELVDSSLGKVLGDGIMPAYPFFILSIMTIHQSFRPLEEITSQGYCYQALIYIYLRKVGVENDEIDTYINFLTEFSFFFFDSGKSEISEADLDLFMESYLDKYNFPVKLKTLLQKLEQTGMIALDNFGHYSFRYQYLYYFFVSKYLAEHIDENREIITKIMRNLHKDENAHIAVFISHHSKNTFVLDEVTTNAKSLFGKYAPTTLNKEELGFFNKQADTIIEAALLPKSSAPAKERTDRLKIQDKIEESKKQPAQKDEDYDDIIENHDNIDVEFRRSIKTVEVMGGIIKNRAGSLEKQSLESIFEEGVEIYLRILTSFFDGAKDDELNELIIDFILYILYRITQDKKDKPTREKLKKMSETIFWNIIFIFTYGLIHKVIRSVGSNKLSRIIDKVCDEKNTPAYFLIKHGISMWYSKTLQIDDIAERIGKDDFSEITRKMIRFMIVDHVSMHKFSFKEKQRIEKKFGIPSRRLLISQKENRRKTQKIRGET</sequence>
<dbReference type="GO" id="GO:0007165">
    <property type="term" value="P:signal transduction"/>
    <property type="evidence" value="ECO:0007669"/>
    <property type="project" value="InterPro"/>
</dbReference>
<gene>
    <name evidence="2" type="ORF">BECKTC1821F_GA0114240_10476</name>
</gene>
<dbReference type="SUPFAM" id="SSF52540">
    <property type="entry name" value="P-loop containing nucleoside triphosphate hydrolases"/>
    <property type="match status" value="1"/>
</dbReference>
<dbReference type="InterPro" id="IPR027417">
    <property type="entry name" value="P-loop_NTPase"/>
</dbReference>
<evidence type="ECO:0000259" key="1">
    <source>
        <dbReference type="PROSITE" id="PS50104"/>
    </source>
</evidence>
<dbReference type="Gene3D" id="3.40.50.10140">
    <property type="entry name" value="Toll/interleukin-1 receptor homology (TIR) domain"/>
    <property type="match status" value="1"/>
</dbReference>
<dbReference type="Pfam" id="PF24406">
    <property type="entry name" value="nSTAND_NTPase4"/>
    <property type="match status" value="1"/>
</dbReference>
<dbReference type="InterPro" id="IPR000157">
    <property type="entry name" value="TIR_dom"/>
</dbReference>
<proteinExistence type="predicted"/>
<dbReference type="Pfam" id="PF13676">
    <property type="entry name" value="TIR_2"/>
    <property type="match status" value="1"/>
</dbReference>
<dbReference type="AlphaFoldDB" id="A0A451A3I3"/>
<dbReference type="Gene3D" id="3.40.50.300">
    <property type="entry name" value="P-loop containing nucleotide triphosphate hydrolases"/>
    <property type="match status" value="1"/>
</dbReference>
<dbReference type="PROSITE" id="PS50104">
    <property type="entry name" value="TIR"/>
    <property type="match status" value="1"/>
</dbReference>
<name>A0A451A3I3_9GAMM</name>
<dbReference type="SMART" id="SM00382">
    <property type="entry name" value="AAA"/>
    <property type="match status" value="1"/>
</dbReference>
<dbReference type="InterPro" id="IPR057123">
    <property type="entry name" value="STAND_NTPase4_dom"/>
</dbReference>
<dbReference type="EMBL" id="CAADFW010000047">
    <property type="protein sequence ID" value="VFK60587.1"/>
    <property type="molecule type" value="Genomic_DNA"/>
</dbReference>
<dbReference type="SUPFAM" id="SSF52200">
    <property type="entry name" value="Toll/Interleukin receptor TIR domain"/>
    <property type="match status" value="1"/>
</dbReference>
<dbReference type="InterPro" id="IPR035897">
    <property type="entry name" value="Toll_tir_struct_dom_sf"/>
</dbReference>